<dbReference type="PROSITE" id="PS00444">
    <property type="entry name" value="POLYPRENYL_SYNTHASE_2"/>
    <property type="match status" value="1"/>
</dbReference>
<feature type="compositionally biased region" description="Gly residues" evidence="7">
    <location>
        <begin position="308"/>
        <end position="322"/>
    </location>
</feature>
<comment type="similarity">
    <text evidence="2 6">Belongs to the FPP/GGPP synthase family.</text>
</comment>
<feature type="compositionally biased region" description="Basic and acidic residues" evidence="7">
    <location>
        <begin position="325"/>
        <end position="335"/>
    </location>
</feature>
<evidence type="ECO:0000256" key="4">
    <source>
        <dbReference type="ARBA" id="ARBA00022723"/>
    </source>
</evidence>
<dbReference type="EMBL" id="MIGB01000003">
    <property type="protein sequence ID" value="OSY43240.1"/>
    <property type="molecule type" value="Genomic_DNA"/>
</dbReference>
<dbReference type="AlphaFoldDB" id="A0A1Y2N701"/>
<evidence type="ECO:0000256" key="6">
    <source>
        <dbReference type="RuleBase" id="RU004466"/>
    </source>
</evidence>
<dbReference type="InterPro" id="IPR000092">
    <property type="entry name" value="Polyprenyl_synt"/>
</dbReference>
<proteinExistence type="inferred from homology"/>
<dbReference type="GO" id="GO:0008299">
    <property type="term" value="P:isoprenoid biosynthetic process"/>
    <property type="evidence" value="ECO:0007669"/>
    <property type="project" value="InterPro"/>
</dbReference>
<reference evidence="8 9" key="1">
    <citation type="submission" date="2016-09" db="EMBL/GenBank/DDBJ databases">
        <title>Pseudonocardia autotrophica DSM535, a candidate organism with high potential of specific P450 cytochromes.</title>
        <authorList>
            <person name="Grumaz C."/>
            <person name="Vainshtein Y."/>
            <person name="Kirstahler P."/>
            <person name="Sohn K."/>
        </authorList>
    </citation>
    <scope>NUCLEOTIDE SEQUENCE [LARGE SCALE GENOMIC DNA]</scope>
    <source>
        <strain evidence="8 9">DSM 535</strain>
    </source>
</reference>
<dbReference type="EC" id="2.5.1.10" evidence="8"/>
<dbReference type="PANTHER" id="PTHR12001">
    <property type="entry name" value="GERANYLGERANYL PYROPHOSPHATE SYNTHASE"/>
    <property type="match status" value="1"/>
</dbReference>
<dbReference type="InterPro" id="IPR033749">
    <property type="entry name" value="Polyprenyl_synt_CS"/>
</dbReference>
<comment type="caution">
    <text evidence="8">The sequence shown here is derived from an EMBL/GenBank/DDBJ whole genome shotgun (WGS) entry which is preliminary data.</text>
</comment>
<keyword evidence="4" id="KW-0479">Metal-binding</keyword>
<dbReference type="SFLD" id="SFLDS00005">
    <property type="entry name" value="Isoprenoid_Synthase_Type_I"/>
    <property type="match status" value="1"/>
</dbReference>
<comment type="cofactor">
    <cofactor evidence="1">
        <name>Mg(2+)</name>
        <dbReference type="ChEBI" id="CHEBI:18420"/>
    </cofactor>
</comment>
<name>A0A1Y2N701_PSEAH</name>
<dbReference type="OrthoDB" id="4497239at2"/>
<sequence length="403" mass="42708">MAVETGTTRQREHVVHVAPGAGWPEEIRRRVHAHVADIVRRRCAEHVHSVPGSEFVSGVLADFVGRGKYLRSMFGYLGWRAAAPDSPGALGAFAGLELLHAFALIQDDVMDGSQLRRGRPTVHVQLAGWHREQGMSGSADRFGESAAVLLGDLCLVWAEQAMRESGLPAEVLDRGWPRYDAMRSELAVGQFADLVNDARRVPDLDEVMDVLRRKSGNYTVRRPLELGAAMAGADEELLTLLGDYGTMIGEAFQMRDDVLGVFGTGATGKSAGDDLTERKATSLVVLARELAEPHTRARLDALLLGSDNGGSGGSGAENGDGGADSAREGGTDSAREGGGPVDVAAARALIESTGARRRIDELIGTRVQGALRLVDGAVADGRLGDDVAGVLRAMAVRCADRAS</sequence>
<evidence type="ECO:0000256" key="3">
    <source>
        <dbReference type="ARBA" id="ARBA00022679"/>
    </source>
</evidence>
<dbReference type="RefSeq" id="WP_085911152.1">
    <property type="nucleotide sequence ID" value="NZ_AP018920.1"/>
</dbReference>
<protein>
    <submittedName>
        <fullName evidence="8">(2E,6E)-farnesyl diphosphate synthase</fullName>
        <ecNumber evidence="8">2.5.1.10</ecNumber>
    </submittedName>
</protein>
<dbReference type="PANTHER" id="PTHR12001:SF85">
    <property type="entry name" value="SHORT CHAIN ISOPRENYL DIPHOSPHATE SYNTHASE"/>
    <property type="match status" value="1"/>
</dbReference>
<dbReference type="GO" id="GO:0046872">
    <property type="term" value="F:metal ion binding"/>
    <property type="evidence" value="ECO:0007669"/>
    <property type="project" value="UniProtKB-KW"/>
</dbReference>
<evidence type="ECO:0000256" key="2">
    <source>
        <dbReference type="ARBA" id="ARBA00006706"/>
    </source>
</evidence>
<dbReference type="InterPro" id="IPR008949">
    <property type="entry name" value="Isoprenoid_synthase_dom_sf"/>
</dbReference>
<evidence type="ECO:0000256" key="7">
    <source>
        <dbReference type="SAM" id="MobiDB-lite"/>
    </source>
</evidence>
<evidence type="ECO:0000313" key="8">
    <source>
        <dbReference type="EMBL" id="OSY43240.1"/>
    </source>
</evidence>
<dbReference type="SUPFAM" id="SSF48576">
    <property type="entry name" value="Terpenoid synthases"/>
    <property type="match status" value="1"/>
</dbReference>
<organism evidence="8 9">
    <name type="scientific">Pseudonocardia autotrophica</name>
    <name type="common">Amycolata autotrophica</name>
    <name type="synonym">Nocardia autotrophica</name>
    <dbReference type="NCBI Taxonomy" id="2074"/>
    <lineage>
        <taxon>Bacteria</taxon>
        <taxon>Bacillati</taxon>
        <taxon>Actinomycetota</taxon>
        <taxon>Actinomycetes</taxon>
        <taxon>Pseudonocardiales</taxon>
        <taxon>Pseudonocardiaceae</taxon>
        <taxon>Pseudonocardia</taxon>
    </lineage>
</organism>
<keyword evidence="3 6" id="KW-0808">Transferase</keyword>
<dbReference type="Pfam" id="PF00348">
    <property type="entry name" value="polyprenyl_synt"/>
    <property type="match status" value="1"/>
</dbReference>
<dbReference type="GO" id="GO:0004337">
    <property type="term" value="F:(2E,6E)-farnesyl diphosphate synthase activity"/>
    <property type="evidence" value="ECO:0007669"/>
    <property type="project" value="UniProtKB-EC"/>
</dbReference>
<keyword evidence="9" id="KW-1185">Reference proteome</keyword>
<dbReference type="Gene3D" id="1.10.600.10">
    <property type="entry name" value="Farnesyl Diphosphate Synthase"/>
    <property type="match status" value="1"/>
</dbReference>
<accession>A0A1Y2N701</accession>
<evidence type="ECO:0000313" key="9">
    <source>
        <dbReference type="Proteomes" id="UP000194360"/>
    </source>
</evidence>
<dbReference type="STRING" id="2074.BG845_00845"/>
<dbReference type="CDD" id="cd00685">
    <property type="entry name" value="Trans_IPPS_HT"/>
    <property type="match status" value="1"/>
</dbReference>
<gene>
    <name evidence="8" type="ORF">BG845_00845</name>
</gene>
<dbReference type="PROSITE" id="PS00723">
    <property type="entry name" value="POLYPRENYL_SYNTHASE_1"/>
    <property type="match status" value="1"/>
</dbReference>
<feature type="region of interest" description="Disordered" evidence="7">
    <location>
        <begin position="308"/>
        <end position="340"/>
    </location>
</feature>
<evidence type="ECO:0000256" key="5">
    <source>
        <dbReference type="ARBA" id="ARBA00022842"/>
    </source>
</evidence>
<evidence type="ECO:0000256" key="1">
    <source>
        <dbReference type="ARBA" id="ARBA00001946"/>
    </source>
</evidence>
<keyword evidence="5" id="KW-0460">Magnesium</keyword>
<dbReference type="Proteomes" id="UP000194360">
    <property type="component" value="Unassembled WGS sequence"/>
</dbReference>